<proteinExistence type="predicted"/>
<dbReference type="Proteomes" id="UP001150924">
    <property type="component" value="Unassembled WGS sequence"/>
</dbReference>
<dbReference type="AlphaFoldDB" id="A0A9X3ERR1"/>
<accession>A0A9X3ERR1</accession>
<sequence>MIAPWHRPCSCRHISASAICSPSCHDVSIASGPSVHRCASDTPPSSSRTKYGWPSPPTP</sequence>
<name>A0A9X3ERR1_9BACT</name>
<organism evidence="2 3">
    <name type="scientific">Nannocystis pusilla</name>
    <dbReference type="NCBI Taxonomy" id="889268"/>
    <lineage>
        <taxon>Bacteria</taxon>
        <taxon>Pseudomonadati</taxon>
        <taxon>Myxococcota</taxon>
        <taxon>Polyangia</taxon>
        <taxon>Nannocystales</taxon>
        <taxon>Nannocystaceae</taxon>
        <taxon>Nannocystis</taxon>
    </lineage>
</organism>
<evidence type="ECO:0000313" key="3">
    <source>
        <dbReference type="Proteomes" id="UP001150924"/>
    </source>
</evidence>
<dbReference type="EMBL" id="JAPNKE010000002">
    <property type="protein sequence ID" value="MCY1007980.1"/>
    <property type="molecule type" value="Genomic_DNA"/>
</dbReference>
<keyword evidence="3" id="KW-1185">Reference proteome</keyword>
<comment type="caution">
    <text evidence="2">The sequence shown here is derived from an EMBL/GenBank/DDBJ whole genome shotgun (WGS) entry which is preliminary data.</text>
</comment>
<evidence type="ECO:0000313" key="2">
    <source>
        <dbReference type="EMBL" id="MCY1007980.1"/>
    </source>
</evidence>
<protein>
    <submittedName>
        <fullName evidence="2">Uncharacterized protein</fullName>
    </submittedName>
</protein>
<evidence type="ECO:0000256" key="1">
    <source>
        <dbReference type="SAM" id="MobiDB-lite"/>
    </source>
</evidence>
<gene>
    <name evidence="2" type="ORF">OV079_20955</name>
</gene>
<reference evidence="2" key="1">
    <citation type="submission" date="2022-11" db="EMBL/GenBank/DDBJ databases">
        <title>Minimal conservation of predation-associated metabolite biosynthetic gene clusters underscores biosynthetic potential of Myxococcota including descriptions for ten novel species: Archangium lansinium sp. nov., Myxococcus landrumus sp. nov., Nannocystis bai.</title>
        <authorList>
            <person name="Ahearne A."/>
            <person name="Stevens C."/>
            <person name="Phillips K."/>
        </authorList>
    </citation>
    <scope>NUCLEOTIDE SEQUENCE</scope>
    <source>
        <strain evidence="2">Na p29</strain>
    </source>
</reference>
<feature type="region of interest" description="Disordered" evidence="1">
    <location>
        <begin position="35"/>
        <end position="59"/>
    </location>
</feature>